<dbReference type="InterPro" id="IPR001433">
    <property type="entry name" value="OxRdtase_FAD/NAD-bd"/>
</dbReference>
<dbReference type="FunCoup" id="A0A4R6QHS7">
    <property type="interactions" value="97"/>
</dbReference>
<dbReference type="InterPro" id="IPR017938">
    <property type="entry name" value="Riboflavin_synthase-like_b-brl"/>
</dbReference>
<dbReference type="InterPro" id="IPR039261">
    <property type="entry name" value="FNR_nucleotide-bd"/>
</dbReference>
<dbReference type="Pfam" id="PF00111">
    <property type="entry name" value="Fer2"/>
    <property type="match status" value="1"/>
</dbReference>
<dbReference type="InterPro" id="IPR036010">
    <property type="entry name" value="2Fe-2S_ferredoxin-like_sf"/>
</dbReference>
<reference evidence="9 10" key="1">
    <citation type="submission" date="2019-03" db="EMBL/GenBank/DDBJ databases">
        <title>Genomic Encyclopedia of Type Strains, Phase IV (KMG-IV): sequencing the most valuable type-strain genomes for metagenomic binning, comparative biology and taxonomic classification.</title>
        <authorList>
            <person name="Goeker M."/>
        </authorList>
    </citation>
    <scope>NUCLEOTIDE SEQUENCE [LARGE SCALE GENOMIC DNA]</scope>
    <source>
        <strain evidence="9 10">DSM 16998</strain>
    </source>
</reference>
<dbReference type="PROSITE" id="PS51384">
    <property type="entry name" value="FAD_FR"/>
    <property type="match status" value="1"/>
</dbReference>
<dbReference type="InParanoid" id="A0A4R6QHS7"/>
<dbReference type="EMBL" id="SNXS01000009">
    <property type="protein sequence ID" value="TDP62102.1"/>
    <property type="molecule type" value="Genomic_DNA"/>
</dbReference>
<organism evidence="9 10">
    <name type="scientific">Roseateles toxinivorans</name>
    <dbReference type="NCBI Taxonomy" id="270368"/>
    <lineage>
        <taxon>Bacteria</taxon>
        <taxon>Pseudomonadati</taxon>
        <taxon>Pseudomonadota</taxon>
        <taxon>Betaproteobacteria</taxon>
        <taxon>Burkholderiales</taxon>
        <taxon>Sphaerotilaceae</taxon>
        <taxon>Roseateles</taxon>
    </lineage>
</organism>
<dbReference type="SUPFAM" id="SSF63380">
    <property type="entry name" value="Riboflavin synthase domain-like"/>
    <property type="match status" value="1"/>
</dbReference>
<feature type="domain" description="FAD-binding FR-type" evidence="8">
    <location>
        <begin position="1"/>
        <end position="103"/>
    </location>
</feature>
<dbReference type="InterPro" id="IPR012675">
    <property type="entry name" value="Beta-grasp_dom_sf"/>
</dbReference>
<keyword evidence="1" id="KW-0285">Flavoprotein</keyword>
<evidence type="ECO:0000256" key="3">
    <source>
        <dbReference type="ARBA" id="ARBA00022723"/>
    </source>
</evidence>
<sequence length="319" mass="34643">MTTMELVVTRTTREAEGVRGFDLRRADATPLPVFTAGAHIDLHLPNGLTRQYSLLNDPRERHRYCLGISLPADSRGGSRYLHEHVKAGDRLTAGQPRSLFAIDAAAAEHVFIAGGIGITPFMSMIRWCEAHGQRWRLLYCVRSRARAAFLWDLAAYHERVLLYVDEDAGEGHPDLRGFLSDAPAASHVYCCGPAPQMQAVAAAAAGLGIDAGAVHFERFSAGQLAPTDGGDRPFDIVLQRHGGHFTVPPGATILETLERNGLSMPFSCREGLCRACEVPMLAGKADHRDSVLSQAERNAHTSIMPCISRAVSGELVLDI</sequence>
<name>A0A4R6QHS7_9BURK</name>
<dbReference type="PANTHER" id="PTHR47354">
    <property type="entry name" value="NADH OXIDOREDUCTASE HCR"/>
    <property type="match status" value="1"/>
</dbReference>
<dbReference type="GO" id="GO:0051537">
    <property type="term" value="F:2 iron, 2 sulfur cluster binding"/>
    <property type="evidence" value="ECO:0007669"/>
    <property type="project" value="UniProtKB-KW"/>
</dbReference>
<feature type="domain" description="2Fe-2S ferredoxin-type" evidence="7">
    <location>
        <begin position="234"/>
        <end position="319"/>
    </location>
</feature>
<dbReference type="GO" id="GO:0016491">
    <property type="term" value="F:oxidoreductase activity"/>
    <property type="evidence" value="ECO:0007669"/>
    <property type="project" value="UniProtKB-KW"/>
</dbReference>
<keyword evidence="2" id="KW-0001">2Fe-2S</keyword>
<evidence type="ECO:0000259" key="7">
    <source>
        <dbReference type="PROSITE" id="PS51085"/>
    </source>
</evidence>
<keyword evidence="5" id="KW-0408">Iron</keyword>
<evidence type="ECO:0000256" key="1">
    <source>
        <dbReference type="ARBA" id="ARBA00022630"/>
    </source>
</evidence>
<dbReference type="SUPFAM" id="SSF54292">
    <property type="entry name" value="2Fe-2S ferredoxin-like"/>
    <property type="match status" value="1"/>
</dbReference>
<dbReference type="PANTHER" id="PTHR47354:SF1">
    <property type="entry name" value="CARNITINE MONOOXYGENASE REDUCTASE SUBUNIT"/>
    <property type="match status" value="1"/>
</dbReference>
<protein>
    <submittedName>
        <fullName evidence="9">Vanillate O-demethylase ferredoxin subunit</fullName>
    </submittedName>
</protein>
<dbReference type="SUPFAM" id="SSF52343">
    <property type="entry name" value="Ferredoxin reductase-like, C-terminal NADP-linked domain"/>
    <property type="match status" value="1"/>
</dbReference>
<evidence type="ECO:0000256" key="5">
    <source>
        <dbReference type="ARBA" id="ARBA00023004"/>
    </source>
</evidence>
<comment type="caution">
    <text evidence="9">The sequence shown here is derived from an EMBL/GenBank/DDBJ whole genome shotgun (WGS) entry which is preliminary data.</text>
</comment>
<dbReference type="GO" id="GO:0032259">
    <property type="term" value="P:methylation"/>
    <property type="evidence" value="ECO:0007669"/>
    <property type="project" value="UniProtKB-KW"/>
</dbReference>
<gene>
    <name evidence="9" type="ORF">DES47_10982</name>
</gene>
<dbReference type="CDD" id="cd00207">
    <property type="entry name" value="fer2"/>
    <property type="match status" value="1"/>
</dbReference>
<dbReference type="AlphaFoldDB" id="A0A4R6QHS7"/>
<keyword evidence="10" id="KW-1185">Reference proteome</keyword>
<dbReference type="InterPro" id="IPR017927">
    <property type="entry name" value="FAD-bd_FR_type"/>
</dbReference>
<keyword evidence="4" id="KW-0560">Oxidoreductase</keyword>
<evidence type="ECO:0000313" key="10">
    <source>
        <dbReference type="Proteomes" id="UP000295361"/>
    </source>
</evidence>
<dbReference type="Gene3D" id="3.10.20.30">
    <property type="match status" value="1"/>
</dbReference>
<dbReference type="GO" id="GO:0008168">
    <property type="term" value="F:methyltransferase activity"/>
    <property type="evidence" value="ECO:0007669"/>
    <property type="project" value="UniProtKB-KW"/>
</dbReference>
<keyword evidence="9" id="KW-0489">Methyltransferase</keyword>
<dbReference type="InterPro" id="IPR001041">
    <property type="entry name" value="2Fe-2S_ferredoxin-type"/>
</dbReference>
<evidence type="ECO:0000256" key="2">
    <source>
        <dbReference type="ARBA" id="ARBA00022714"/>
    </source>
</evidence>
<dbReference type="InterPro" id="IPR050415">
    <property type="entry name" value="MRET"/>
</dbReference>
<dbReference type="Gene3D" id="2.40.30.10">
    <property type="entry name" value="Translation factors"/>
    <property type="match status" value="1"/>
</dbReference>
<accession>A0A4R6QHS7</accession>
<evidence type="ECO:0000256" key="6">
    <source>
        <dbReference type="ARBA" id="ARBA00023014"/>
    </source>
</evidence>
<proteinExistence type="predicted"/>
<dbReference type="Pfam" id="PF00175">
    <property type="entry name" value="NAD_binding_1"/>
    <property type="match status" value="1"/>
</dbReference>
<evidence type="ECO:0000313" key="9">
    <source>
        <dbReference type="EMBL" id="TDP62102.1"/>
    </source>
</evidence>
<keyword evidence="3" id="KW-0479">Metal-binding</keyword>
<keyword evidence="6" id="KW-0411">Iron-sulfur</keyword>
<dbReference type="GO" id="GO:0046872">
    <property type="term" value="F:metal ion binding"/>
    <property type="evidence" value="ECO:0007669"/>
    <property type="project" value="UniProtKB-KW"/>
</dbReference>
<dbReference type="Proteomes" id="UP000295361">
    <property type="component" value="Unassembled WGS sequence"/>
</dbReference>
<dbReference type="CDD" id="cd06185">
    <property type="entry name" value="PDR_like"/>
    <property type="match status" value="1"/>
</dbReference>
<dbReference type="Gene3D" id="3.40.50.80">
    <property type="entry name" value="Nucleotide-binding domain of ferredoxin-NADP reductase (FNR) module"/>
    <property type="match status" value="1"/>
</dbReference>
<dbReference type="PRINTS" id="PR00409">
    <property type="entry name" value="PHDIOXRDTASE"/>
</dbReference>
<keyword evidence="9" id="KW-0808">Transferase</keyword>
<dbReference type="PROSITE" id="PS51085">
    <property type="entry name" value="2FE2S_FER_2"/>
    <property type="match status" value="1"/>
</dbReference>
<evidence type="ECO:0000259" key="8">
    <source>
        <dbReference type="PROSITE" id="PS51384"/>
    </source>
</evidence>
<evidence type="ECO:0000256" key="4">
    <source>
        <dbReference type="ARBA" id="ARBA00023002"/>
    </source>
</evidence>